<protein>
    <recommendedName>
        <fullName evidence="2">CBU-0592-like domain-containing protein</fullName>
    </recommendedName>
</protein>
<keyword evidence="4" id="KW-1185">Reference proteome</keyword>
<reference evidence="3" key="2">
    <citation type="submission" date="2020-09" db="EMBL/GenBank/DDBJ databases">
        <authorList>
            <person name="Sun Q."/>
            <person name="Ohkuma M."/>
        </authorList>
    </citation>
    <scope>NUCLEOTIDE SEQUENCE</scope>
    <source>
        <strain evidence="3">JCM 14371</strain>
    </source>
</reference>
<proteinExistence type="predicted"/>
<keyword evidence="1" id="KW-1133">Transmembrane helix</keyword>
<feature type="transmembrane region" description="Helical" evidence="1">
    <location>
        <begin position="6"/>
        <end position="21"/>
    </location>
</feature>
<dbReference type="EMBL" id="BMOE01000015">
    <property type="protein sequence ID" value="GGJ86038.1"/>
    <property type="molecule type" value="Genomic_DNA"/>
</dbReference>
<comment type="caution">
    <text evidence="3">The sequence shown here is derived from an EMBL/GenBank/DDBJ whole genome shotgun (WGS) entry which is preliminary data.</text>
</comment>
<dbReference type="RefSeq" id="WP_188964348.1">
    <property type="nucleotide sequence ID" value="NZ_BMOE01000015.1"/>
</dbReference>
<sequence length="81" mass="8558">MEPLQILSVLGAVQVLAAYIANQAGRMKSGSRAYSALNAVGSGLLAYVAVREVNYGFILLEGVWALVSLYALLRPGRAPAH</sequence>
<dbReference type="Proteomes" id="UP000635726">
    <property type="component" value="Unassembled WGS sequence"/>
</dbReference>
<evidence type="ECO:0000256" key="1">
    <source>
        <dbReference type="SAM" id="Phobius"/>
    </source>
</evidence>
<dbReference type="InterPro" id="IPR058058">
    <property type="entry name" value="CBU_0592-like"/>
</dbReference>
<reference evidence="3" key="1">
    <citation type="journal article" date="2014" name="Int. J. Syst. Evol. Microbiol.">
        <title>Complete genome sequence of Corynebacterium casei LMG S-19264T (=DSM 44701T), isolated from a smear-ripened cheese.</title>
        <authorList>
            <consortium name="US DOE Joint Genome Institute (JGI-PGF)"/>
            <person name="Walter F."/>
            <person name="Albersmeier A."/>
            <person name="Kalinowski J."/>
            <person name="Ruckert C."/>
        </authorList>
    </citation>
    <scope>NUCLEOTIDE SEQUENCE</scope>
    <source>
        <strain evidence="3">JCM 14371</strain>
    </source>
</reference>
<feature type="transmembrane region" description="Helical" evidence="1">
    <location>
        <begin position="56"/>
        <end position="73"/>
    </location>
</feature>
<feature type="transmembrane region" description="Helical" evidence="1">
    <location>
        <begin position="33"/>
        <end position="50"/>
    </location>
</feature>
<gene>
    <name evidence="3" type="ORF">GCM10008939_32370</name>
</gene>
<keyword evidence="1" id="KW-0472">Membrane</keyword>
<evidence type="ECO:0000259" key="2">
    <source>
        <dbReference type="Pfam" id="PF26604"/>
    </source>
</evidence>
<organism evidence="3 4">
    <name type="scientific">Deinococcus aquiradiocola</name>
    <dbReference type="NCBI Taxonomy" id="393059"/>
    <lineage>
        <taxon>Bacteria</taxon>
        <taxon>Thermotogati</taxon>
        <taxon>Deinococcota</taxon>
        <taxon>Deinococci</taxon>
        <taxon>Deinococcales</taxon>
        <taxon>Deinococcaceae</taxon>
        <taxon>Deinococcus</taxon>
    </lineage>
</organism>
<dbReference type="Pfam" id="PF26604">
    <property type="entry name" value="CBU_0592"/>
    <property type="match status" value="1"/>
</dbReference>
<evidence type="ECO:0000313" key="4">
    <source>
        <dbReference type="Proteomes" id="UP000635726"/>
    </source>
</evidence>
<name>A0A917UUH8_9DEIO</name>
<feature type="domain" description="CBU-0592-like" evidence="2">
    <location>
        <begin position="5"/>
        <end position="74"/>
    </location>
</feature>
<dbReference type="NCBIfam" id="NF047864">
    <property type="entry name" value="CBU_0592_membra"/>
    <property type="match status" value="1"/>
</dbReference>
<keyword evidence="1" id="KW-0812">Transmembrane</keyword>
<dbReference type="AlphaFoldDB" id="A0A917UUH8"/>
<accession>A0A917UUH8</accession>
<evidence type="ECO:0000313" key="3">
    <source>
        <dbReference type="EMBL" id="GGJ86038.1"/>
    </source>
</evidence>